<keyword evidence="5" id="KW-1185">Reference proteome</keyword>
<dbReference type="AlphaFoldDB" id="A0A0H2RRC5"/>
<protein>
    <submittedName>
        <fullName evidence="4">Acetyl-CoA synthetase-like protein</fullName>
    </submittedName>
</protein>
<reference evidence="4 5" key="1">
    <citation type="submission" date="2015-04" db="EMBL/GenBank/DDBJ databases">
        <title>Complete genome sequence of Schizopora paradoxa KUC8140, a cosmopolitan wood degrader in East Asia.</title>
        <authorList>
            <consortium name="DOE Joint Genome Institute"/>
            <person name="Min B."/>
            <person name="Park H."/>
            <person name="Jang Y."/>
            <person name="Kim J.-J."/>
            <person name="Kim K.H."/>
            <person name="Pangilinan J."/>
            <person name="Lipzen A."/>
            <person name="Riley R."/>
            <person name="Grigoriev I.V."/>
            <person name="Spatafora J.W."/>
            <person name="Choi I.-G."/>
        </authorList>
    </citation>
    <scope>NUCLEOTIDE SEQUENCE [LARGE SCALE GENOMIC DNA]</scope>
    <source>
        <strain evidence="4 5">KUC8140</strain>
    </source>
</reference>
<dbReference type="InterPro" id="IPR020845">
    <property type="entry name" value="AMP-binding_CS"/>
</dbReference>
<dbReference type="OrthoDB" id="1700726at2759"/>
<evidence type="ECO:0000256" key="1">
    <source>
        <dbReference type="ARBA" id="ARBA00022741"/>
    </source>
</evidence>
<accession>A0A0H2RRC5</accession>
<dbReference type="InterPro" id="IPR042099">
    <property type="entry name" value="ANL_N_sf"/>
</dbReference>
<dbReference type="PROSITE" id="PS00455">
    <property type="entry name" value="AMP_BINDING"/>
    <property type="match status" value="1"/>
</dbReference>
<dbReference type="GO" id="GO:0005524">
    <property type="term" value="F:ATP binding"/>
    <property type="evidence" value="ECO:0007669"/>
    <property type="project" value="UniProtKB-KW"/>
</dbReference>
<proteinExistence type="predicted"/>
<dbReference type="GO" id="GO:0016020">
    <property type="term" value="C:membrane"/>
    <property type="evidence" value="ECO:0007669"/>
    <property type="project" value="TreeGrafter"/>
</dbReference>
<dbReference type="STRING" id="27342.A0A0H2RRC5"/>
<sequence>MASTLLQDVSPAPPLMISPLEIPLPEPVDFSKQAVEVPGTRRPGQTGHYQNAVWGFKAFPEEGPVYTLPDVFELGLSLEKNGQTSNKPFLGHRPVISAEPLKFASDYVWSTYAEADERRQNVGSALEKYFRDGTLGGGEYQTVGIWSQNRAEWQIVELACHAYGKVSVSLYDTLGKDSVEYIIEHAHLTVIFVTSQHIPLLLAMASKVPMLKLIVSVDELSSEAKRIMGIWSRTANVQVMELSELEQFGKANRLNMARPIGKSLATICYTSGTTSGPKGVLLTHSNLVSSVKSNLRASHFGEKGGIMMSYLPLAHIYERITELCTMALGGQIGFFTGDPLRLLEDASILKPNFFPSVPRVLNRVYQSAMLAGQTPGLKGYLFRTAMDAKLKKLHETGDNTHMLWDRLVFRKIQALLGGNVELVSCGSAPISVDVMDFLKIAFSCDVIEGYGMTENCGTCTRCWPNDPSSSGTVGAPQPCNEIKLVDVPSMNYTSNDKPNPRGEVCLRGNNCFSTYYKDEKNTRETVDEEGWLHTGDVGEIDSAGRLKIIDRIKNIMKLAQGEYVALEKIENVYGLHPLVAQLYVHGESLQDHLVGVIVPDPTQFAILCNSIRGTKIGANDSAELATAARDPAVAQAVLREITHEAKKAALKGFEMIKKIHLTTVPFSTENGLLTPTFKVRRKDCSIYFKEELAALYAQPTSMLK</sequence>
<evidence type="ECO:0000313" key="4">
    <source>
        <dbReference type="EMBL" id="KLO14162.1"/>
    </source>
</evidence>
<dbReference type="PANTHER" id="PTHR43272:SF33">
    <property type="entry name" value="AMP-BINDING DOMAIN-CONTAINING PROTEIN-RELATED"/>
    <property type="match status" value="1"/>
</dbReference>
<dbReference type="GO" id="GO:0004467">
    <property type="term" value="F:long-chain fatty acid-CoA ligase activity"/>
    <property type="evidence" value="ECO:0007669"/>
    <property type="project" value="TreeGrafter"/>
</dbReference>
<dbReference type="Gene3D" id="3.40.50.12780">
    <property type="entry name" value="N-terminal domain of ligase-like"/>
    <property type="match status" value="1"/>
</dbReference>
<dbReference type="PANTHER" id="PTHR43272">
    <property type="entry name" value="LONG-CHAIN-FATTY-ACID--COA LIGASE"/>
    <property type="match status" value="1"/>
</dbReference>
<dbReference type="InParanoid" id="A0A0H2RRC5"/>
<feature type="domain" description="AMP-dependent synthetase/ligase" evidence="3">
    <location>
        <begin position="105"/>
        <end position="516"/>
    </location>
</feature>
<gene>
    <name evidence="4" type="ORF">SCHPADRAFT_903474</name>
</gene>
<dbReference type="GO" id="GO:0005783">
    <property type="term" value="C:endoplasmic reticulum"/>
    <property type="evidence" value="ECO:0007669"/>
    <property type="project" value="TreeGrafter"/>
</dbReference>
<organism evidence="4 5">
    <name type="scientific">Schizopora paradoxa</name>
    <dbReference type="NCBI Taxonomy" id="27342"/>
    <lineage>
        <taxon>Eukaryota</taxon>
        <taxon>Fungi</taxon>
        <taxon>Dikarya</taxon>
        <taxon>Basidiomycota</taxon>
        <taxon>Agaricomycotina</taxon>
        <taxon>Agaricomycetes</taxon>
        <taxon>Hymenochaetales</taxon>
        <taxon>Schizoporaceae</taxon>
        <taxon>Schizopora</taxon>
    </lineage>
</organism>
<evidence type="ECO:0000256" key="2">
    <source>
        <dbReference type="ARBA" id="ARBA00022840"/>
    </source>
</evidence>
<dbReference type="SUPFAM" id="SSF56801">
    <property type="entry name" value="Acetyl-CoA synthetase-like"/>
    <property type="match status" value="1"/>
</dbReference>
<name>A0A0H2RRC5_9AGAM</name>
<keyword evidence="1" id="KW-0547">Nucleotide-binding</keyword>
<dbReference type="Pfam" id="PF00501">
    <property type="entry name" value="AMP-binding"/>
    <property type="match status" value="1"/>
</dbReference>
<evidence type="ECO:0000313" key="5">
    <source>
        <dbReference type="Proteomes" id="UP000053477"/>
    </source>
</evidence>
<dbReference type="InterPro" id="IPR000873">
    <property type="entry name" value="AMP-dep_synth/lig_dom"/>
</dbReference>
<keyword evidence="2" id="KW-0067">ATP-binding</keyword>
<evidence type="ECO:0000259" key="3">
    <source>
        <dbReference type="Pfam" id="PF00501"/>
    </source>
</evidence>
<dbReference type="Proteomes" id="UP000053477">
    <property type="component" value="Unassembled WGS sequence"/>
</dbReference>
<dbReference type="EMBL" id="KQ085947">
    <property type="protein sequence ID" value="KLO14162.1"/>
    <property type="molecule type" value="Genomic_DNA"/>
</dbReference>